<sequence>MIVAQHLTKRYGERTAVEDLSFTVRPGVVTGFLGPNGAGKSTTLRMLVGLDHPTSGTITVGGRRYADLPDPLRHVGLLIDAKGVHRGRSAHAHLLALAQTHGIPGSRVREVLDLVGLGPVAHKRAGGFSLGMGQRLGIAAALLGDPEVLVLDEPVNGLDPDGVLWLRRLLAGYAARGRTVFLSSHLMSELSLIADDLVVIGQGRLLATGTVSDVIASVAPASVRVVTPAASALASVLQGADTTVTSLDAETLEVQGRSAREIGEIASAHRIPLHELSPRRITLEEAFMQITRNAVEYGTPGGAAPRTSAPLESVR</sequence>
<evidence type="ECO:0000256" key="1">
    <source>
        <dbReference type="ARBA" id="ARBA00005417"/>
    </source>
</evidence>
<dbReference type="PANTHER" id="PTHR43335">
    <property type="entry name" value="ABC TRANSPORTER, ATP-BINDING PROTEIN"/>
    <property type="match status" value="1"/>
</dbReference>
<keyword evidence="3" id="KW-0547">Nucleotide-binding</keyword>
<proteinExistence type="inferred from homology"/>
<keyword evidence="4 6" id="KW-0067">ATP-binding</keyword>
<reference evidence="6 7" key="1">
    <citation type="submission" date="2014-04" db="EMBL/GenBank/DDBJ databases">
        <title>Draft genome sequence of the novel Streptomyces griseorubens JSD-1 playing a role in carbon and nitrogen cycle.</title>
        <authorList>
            <consortium name="Shanghai Jiao Tong University"/>
            <person name="Feng H."/>
            <person name="Sun Y."/>
            <person name="Zhi Y."/>
            <person name="Mao L."/>
            <person name="Luo Y."/>
            <person name="Wei X."/>
            <person name="Zhou P."/>
        </authorList>
    </citation>
    <scope>NUCLEOTIDE SEQUENCE [LARGE SCALE GENOMIC DNA]</scope>
    <source>
        <strain evidence="6 7">JSD-1</strain>
    </source>
</reference>
<dbReference type="GeneID" id="97451183"/>
<comment type="caution">
    <text evidence="6">The sequence shown here is derived from an EMBL/GenBank/DDBJ whole genome shotgun (WGS) entry which is preliminary data.</text>
</comment>
<dbReference type="Proteomes" id="UP000027632">
    <property type="component" value="Unassembled WGS sequence"/>
</dbReference>
<dbReference type="GO" id="GO:0005524">
    <property type="term" value="F:ATP binding"/>
    <property type="evidence" value="ECO:0007669"/>
    <property type="project" value="UniProtKB-KW"/>
</dbReference>
<evidence type="ECO:0000259" key="5">
    <source>
        <dbReference type="PROSITE" id="PS50893"/>
    </source>
</evidence>
<gene>
    <name evidence="6" type="ORF">DJ64_01440</name>
</gene>
<evidence type="ECO:0000256" key="3">
    <source>
        <dbReference type="ARBA" id="ARBA00022741"/>
    </source>
</evidence>
<dbReference type="EMBL" id="JJMG01000113">
    <property type="protein sequence ID" value="KEG41795.1"/>
    <property type="molecule type" value="Genomic_DNA"/>
</dbReference>
<dbReference type="Pfam" id="PF00005">
    <property type="entry name" value="ABC_tran"/>
    <property type="match status" value="1"/>
</dbReference>
<accession>A0ABR4T2Y9</accession>
<evidence type="ECO:0000313" key="7">
    <source>
        <dbReference type="Proteomes" id="UP000027632"/>
    </source>
</evidence>
<organism evidence="6 7">
    <name type="scientific">Streptomyces griseorubens</name>
    <dbReference type="NCBI Taxonomy" id="66897"/>
    <lineage>
        <taxon>Bacteria</taxon>
        <taxon>Bacillati</taxon>
        <taxon>Actinomycetota</taxon>
        <taxon>Actinomycetes</taxon>
        <taxon>Kitasatosporales</taxon>
        <taxon>Streptomycetaceae</taxon>
        <taxon>Streptomyces</taxon>
        <taxon>Streptomyces althioticus group</taxon>
    </lineage>
</organism>
<dbReference type="PROSITE" id="PS50893">
    <property type="entry name" value="ABC_TRANSPORTER_2"/>
    <property type="match status" value="1"/>
</dbReference>
<dbReference type="SMART" id="SM00382">
    <property type="entry name" value="AAA"/>
    <property type="match status" value="1"/>
</dbReference>
<evidence type="ECO:0000313" key="6">
    <source>
        <dbReference type="EMBL" id="KEG41795.1"/>
    </source>
</evidence>
<dbReference type="CDD" id="cd03268">
    <property type="entry name" value="ABC_BcrA_bacitracin_resist"/>
    <property type="match status" value="1"/>
</dbReference>
<feature type="domain" description="ABC transporter" evidence="5">
    <location>
        <begin position="2"/>
        <end position="227"/>
    </location>
</feature>
<name>A0ABR4T2Y9_9ACTN</name>
<dbReference type="InterPro" id="IPR003593">
    <property type="entry name" value="AAA+_ATPase"/>
</dbReference>
<keyword evidence="2" id="KW-0813">Transport</keyword>
<dbReference type="InterPro" id="IPR027417">
    <property type="entry name" value="P-loop_NTPase"/>
</dbReference>
<keyword evidence="7" id="KW-1185">Reference proteome</keyword>
<comment type="similarity">
    <text evidence="1">Belongs to the ABC transporter superfamily.</text>
</comment>
<dbReference type="InterPro" id="IPR003439">
    <property type="entry name" value="ABC_transporter-like_ATP-bd"/>
</dbReference>
<dbReference type="RefSeq" id="WP_033276179.1">
    <property type="nucleotide sequence ID" value="NZ_JBGGHM010000329.1"/>
</dbReference>
<evidence type="ECO:0000256" key="2">
    <source>
        <dbReference type="ARBA" id="ARBA00022448"/>
    </source>
</evidence>
<protein>
    <submittedName>
        <fullName evidence="6">Multidrug ABC transporter ATP-binding protein</fullName>
    </submittedName>
</protein>
<evidence type="ECO:0000256" key="4">
    <source>
        <dbReference type="ARBA" id="ARBA00022840"/>
    </source>
</evidence>
<dbReference type="PANTHER" id="PTHR43335:SF4">
    <property type="entry name" value="ABC TRANSPORTER, ATP-BINDING PROTEIN"/>
    <property type="match status" value="1"/>
</dbReference>
<dbReference type="SUPFAM" id="SSF52540">
    <property type="entry name" value="P-loop containing nucleoside triphosphate hydrolases"/>
    <property type="match status" value="1"/>
</dbReference>
<dbReference type="Gene3D" id="3.40.50.300">
    <property type="entry name" value="P-loop containing nucleotide triphosphate hydrolases"/>
    <property type="match status" value="1"/>
</dbReference>